<dbReference type="STRING" id="1903181.BTN85_0081"/>
<keyword evidence="5 10" id="KW-0547">Nucleotide-binding</keyword>
<dbReference type="CDD" id="cd06223">
    <property type="entry name" value="PRTases_typeI"/>
    <property type="match status" value="1"/>
</dbReference>
<dbReference type="SMART" id="SM01400">
    <property type="entry name" value="Pribosyltran_N"/>
    <property type="match status" value="1"/>
</dbReference>
<dbReference type="Gene3D" id="3.40.50.2020">
    <property type="match status" value="2"/>
</dbReference>
<dbReference type="GO" id="GO:0006164">
    <property type="term" value="P:purine nucleotide biosynthetic process"/>
    <property type="evidence" value="ECO:0007669"/>
    <property type="project" value="TreeGrafter"/>
</dbReference>
<keyword evidence="2 10" id="KW-0808">Transferase</keyword>
<dbReference type="Pfam" id="PF00156">
    <property type="entry name" value="Pribosyltran"/>
    <property type="match status" value="1"/>
</dbReference>
<comment type="catalytic activity">
    <reaction evidence="9 10">
        <text>D-ribose 5-phosphate + ATP = 5-phospho-alpha-D-ribose 1-diphosphate + AMP + H(+)</text>
        <dbReference type="Rhea" id="RHEA:15609"/>
        <dbReference type="ChEBI" id="CHEBI:15378"/>
        <dbReference type="ChEBI" id="CHEBI:30616"/>
        <dbReference type="ChEBI" id="CHEBI:58017"/>
        <dbReference type="ChEBI" id="CHEBI:78346"/>
        <dbReference type="ChEBI" id="CHEBI:456215"/>
        <dbReference type="EC" id="2.7.6.1"/>
    </reaction>
</comment>
<dbReference type="GO" id="GO:0000287">
    <property type="term" value="F:magnesium ion binding"/>
    <property type="evidence" value="ECO:0007669"/>
    <property type="project" value="UniProtKB-UniRule"/>
</dbReference>
<evidence type="ECO:0000256" key="6">
    <source>
        <dbReference type="ARBA" id="ARBA00022777"/>
    </source>
</evidence>
<evidence type="ECO:0000256" key="2">
    <source>
        <dbReference type="ARBA" id="ARBA00022679"/>
    </source>
</evidence>
<dbReference type="InterPro" id="IPR029057">
    <property type="entry name" value="PRTase-like"/>
</dbReference>
<comment type="cofactor">
    <cofactor evidence="10">
        <name>Mg(2+)</name>
        <dbReference type="ChEBI" id="CHEBI:18420"/>
    </cofactor>
    <text evidence="10">Binds 2 Mg(2+) ions per subunit.</text>
</comment>
<dbReference type="FunCoup" id="A0A1Q6DTD4">
    <property type="interactions" value="161"/>
</dbReference>
<evidence type="ECO:0000256" key="10">
    <source>
        <dbReference type="HAMAP-Rule" id="MF_00583"/>
    </source>
</evidence>
<feature type="binding site" evidence="10">
    <location>
        <position position="205"/>
    </location>
    <ligand>
        <name>D-ribose 5-phosphate</name>
        <dbReference type="ChEBI" id="CHEBI:78346"/>
    </ligand>
</feature>
<comment type="subcellular location">
    <subcellularLocation>
        <location evidence="10">Cytoplasm</location>
    </subcellularLocation>
</comment>
<dbReference type="Proteomes" id="UP000185744">
    <property type="component" value="Unassembled WGS sequence"/>
</dbReference>
<evidence type="ECO:0000256" key="1">
    <source>
        <dbReference type="ARBA" id="ARBA00022490"/>
    </source>
</evidence>
<evidence type="ECO:0000256" key="5">
    <source>
        <dbReference type="ARBA" id="ARBA00022741"/>
    </source>
</evidence>
<evidence type="ECO:0000256" key="9">
    <source>
        <dbReference type="ARBA" id="ARBA00049535"/>
    </source>
</evidence>
<dbReference type="EMBL" id="MSDW01000001">
    <property type="protein sequence ID" value="OKY77613.1"/>
    <property type="molecule type" value="Genomic_DNA"/>
</dbReference>
<feature type="binding site" evidence="10">
    <location>
        <begin position="34"/>
        <end position="36"/>
    </location>
    <ligand>
        <name>ATP</name>
        <dbReference type="ChEBI" id="CHEBI:30616"/>
    </ligand>
</feature>
<keyword evidence="6 10" id="KW-0418">Kinase</keyword>
<feature type="domain" description="Phosphoribosyltransferase" evidence="11">
    <location>
        <begin position="138"/>
        <end position="239"/>
    </location>
</feature>
<dbReference type="GO" id="GO:0002189">
    <property type="term" value="C:ribose phosphate diphosphokinase complex"/>
    <property type="evidence" value="ECO:0007669"/>
    <property type="project" value="TreeGrafter"/>
</dbReference>
<dbReference type="InParanoid" id="A0A1Q6DTD4"/>
<dbReference type="Pfam" id="PF13793">
    <property type="entry name" value="Pribosyltran_N"/>
    <property type="match status" value="1"/>
</dbReference>
<feature type="binding site" evidence="10">
    <location>
        <begin position="87"/>
        <end position="88"/>
    </location>
    <ligand>
        <name>ATP</name>
        <dbReference type="ChEBI" id="CHEBI:30616"/>
    </ligand>
</feature>
<keyword evidence="7 10" id="KW-0067">ATP-binding</keyword>
<proteinExistence type="inferred from homology"/>
<evidence type="ECO:0000259" key="12">
    <source>
        <dbReference type="Pfam" id="PF13793"/>
    </source>
</evidence>
<sequence length="280" mass="30670">MKLVCGKASQYLGPMIAGELGLELVETEFKVFPDGEQYLRLGEEVDESCIVVQTIFSDSDFFNLLLILDALEGNAEKLVVPYFGYARQDKKFNEGEAVSARVIANAVDRYISEVVTIDVHDEGISRFFNSDFVNLTAFREISREIDLTDPLVIAPDGGAEELASTVAEELGTDYDYLVKDRKSETEVSIQPKKLEVKGRDVVLVDDIVSTGGTMSEAISMLKDQGAGKIDVAVTHSVFARNALSRLYFNGANKVISTNTIEKSISSVDVSPVVAEYLKDG</sequence>
<dbReference type="InterPro" id="IPR029099">
    <property type="entry name" value="Pribosyltran_N"/>
</dbReference>
<keyword evidence="8 10" id="KW-0460">Magnesium</keyword>
<dbReference type="NCBIfam" id="TIGR01251">
    <property type="entry name" value="ribP_PPkin"/>
    <property type="match status" value="1"/>
</dbReference>
<dbReference type="EC" id="2.7.6.1" evidence="10"/>
<comment type="function">
    <text evidence="10">Involved in the biosynthesis of the central metabolite phospho-alpha-D-ribosyl-1-pyrophosphate (PRPP) via the transfer of pyrophosphoryl group from ATP to 1-hydroxyl of ribose-5-phosphate (Rib-5-P).</text>
</comment>
<reference evidence="13" key="1">
    <citation type="submission" date="2016-12" db="EMBL/GenBank/DDBJ databases">
        <title>Discovery of methanogenic haloarchaea.</title>
        <authorList>
            <person name="Sorokin D.Y."/>
            <person name="Makarova K.S."/>
            <person name="Abbas B."/>
            <person name="Ferrer M."/>
            <person name="Golyshin P.N."/>
        </authorList>
    </citation>
    <scope>NUCLEOTIDE SEQUENCE [LARGE SCALE GENOMIC DNA]</scope>
    <source>
        <strain evidence="13">HMET1</strain>
    </source>
</reference>
<keyword evidence="4 10" id="KW-0545">Nucleotide biosynthesis</keyword>
<keyword evidence="3 10" id="KW-0479">Metal-binding</keyword>
<dbReference type="UniPathway" id="UPA00087">
    <property type="reaction ID" value="UER00172"/>
</dbReference>
<evidence type="ECO:0000313" key="13">
    <source>
        <dbReference type="EMBL" id="OKY77613.1"/>
    </source>
</evidence>
<feature type="binding site" evidence="10">
    <location>
        <begin position="209"/>
        <end position="213"/>
    </location>
    <ligand>
        <name>D-ribose 5-phosphate</name>
        <dbReference type="ChEBI" id="CHEBI:78346"/>
    </ligand>
</feature>
<comment type="caution">
    <text evidence="13">The sequence shown here is derived from an EMBL/GenBank/DDBJ whole genome shotgun (WGS) entry which is preliminary data.</text>
</comment>
<dbReference type="GO" id="GO:0005524">
    <property type="term" value="F:ATP binding"/>
    <property type="evidence" value="ECO:0007669"/>
    <property type="project" value="UniProtKB-KW"/>
</dbReference>
<dbReference type="GO" id="GO:0016301">
    <property type="term" value="F:kinase activity"/>
    <property type="evidence" value="ECO:0007669"/>
    <property type="project" value="UniProtKB-KW"/>
</dbReference>
<evidence type="ECO:0000259" key="11">
    <source>
        <dbReference type="Pfam" id="PF00156"/>
    </source>
</evidence>
<name>A0A1Q6DTD4_METT1</name>
<gene>
    <name evidence="10" type="primary">prs</name>
    <name evidence="13" type="ORF">BTN85_0081</name>
</gene>
<dbReference type="HAMAP" id="MF_00583_A">
    <property type="entry name" value="RibP_PPkinase_A"/>
    <property type="match status" value="1"/>
</dbReference>
<keyword evidence="1 10" id="KW-0963">Cytoplasm</keyword>
<dbReference type="AlphaFoldDB" id="A0A1Q6DTD4"/>
<dbReference type="InterPro" id="IPR000836">
    <property type="entry name" value="PRTase_dom"/>
</dbReference>
<evidence type="ECO:0000313" key="14">
    <source>
        <dbReference type="Proteomes" id="UP000185744"/>
    </source>
</evidence>
<evidence type="ECO:0000256" key="4">
    <source>
        <dbReference type="ARBA" id="ARBA00022727"/>
    </source>
</evidence>
<feature type="binding site" evidence="10">
    <location>
        <position position="181"/>
    </location>
    <ligand>
        <name>D-ribose 5-phosphate</name>
        <dbReference type="ChEBI" id="CHEBI:78346"/>
    </ligand>
</feature>
<protein>
    <recommendedName>
        <fullName evidence="10">Ribose-phosphate pyrophosphokinase</fullName>
        <shortName evidence="10">RPPK</shortName>
        <ecNumber evidence="10">2.7.6.1</ecNumber>
    </recommendedName>
    <alternativeName>
        <fullName evidence="10">5-phospho-D-ribosyl alpha-1-diphosphate synthase</fullName>
    </alternativeName>
    <alternativeName>
        <fullName evidence="10">Phosphoribosyl diphosphate synthase</fullName>
    </alternativeName>
    <alternativeName>
        <fullName evidence="10">Phosphoribosyl pyrophosphate synthase</fullName>
        <shortName evidence="10">P-Rib-PP synthase</shortName>
        <shortName evidence="10">PRPP synthase</shortName>
        <shortName evidence="10">PRPPase</shortName>
    </alternativeName>
</protein>
<dbReference type="SUPFAM" id="SSF53271">
    <property type="entry name" value="PRTase-like"/>
    <property type="match status" value="1"/>
</dbReference>
<evidence type="ECO:0000256" key="7">
    <source>
        <dbReference type="ARBA" id="ARBA00022840"/>
    </source>
</evidence>
<feature type="domain" description="Ribose-phosphate pyrophosphokinase N-terminal" evidence="12">
    <location>
        <begin position="1"/>
        <end position="107"/>
    </location>
</feature>
<feature type="binding site" evidence="10">
    <location>
        <position position="156"/>
    </location>
    <ligand>
        <name>Mg(2+)</name>
        <dbReference type="ChEBI" id="CHEBI:18420"/>
        <label>2</label>
    </ligand>
</feature>
<feature type="active site" evidence="10">
    <location>
        <position position="179"/>
    </location>
</feature>
<dbReference type="GO" id="GO:0005737">
    <property type="term" value="C:cytoplasm"/>
    <property type="evidence" value="ECO:0007669"/>
    <property type="project" value="UniProtKB-SubCell"/>
</dbReference>
<evidence type="ECO:0000256" key="3">
    <source>
        <dbReference type="ARBA" id="ARBA00022723"/>
    </source>
</evidence>
<dbReference type="InterPro" id="IPR005946">
    <property type="entry name" value="Rib-P_diPkinase"/>
</dbReference>
<dbReference type="PANTHER" id="PTHR10210:SF32">
    <property type="entry name" value="RIBOSE-PHOSPHATE PYROPHOSPHOKINASE 2"/>
    <property type="match status" value="1"/>
</dbReference>
<dbReference type="NCBIfam" id="NF002095">
    <property type="entry name" value="PRK00934.1"/>
    <property type="match status" value="1"/>
</dbReference>
<dbReference type="GO" id="GO:0004749">
    <property type="term" value="F:ribose phosphate diphosphokinase activity"/>
    <property type="evidence" value="ECO:0007669"/>
    <property type="project" value="UniProtKB-UniRule"/>
</dbReference>
<dbReference type="InterPro" id="IPR037514">
    <property type="entry name" value="Rib-P_diPkinase_arc"/>
</dbReference>
<dbReference type="FunFam" id="3.40.50.2020:FF:000014">
    <property type="entry name" value="Ribose-phosphate pyrophosphokinase 1"/>
    <property type="match status" value="1"/>
</dbReference>
<evidence type="ECO:0000256" key="8">
    <source>
        <dbReference type="ARBA" id="ARBA00022842"/>
    </source>
</evidence>
<comment type="pathway">
    <text evidence="10">Metabolic intermediate biosynthesis; 5-phospho-alpha-D-ribose 1-diphosphate biosynthesis; 5-phospho-alpha-D-ribose 1-diphosphate from D-ribose 5-phosphate (route I): step 1/1.</text>
</comment>
<comment type="similarity">
    <text evidence="10">Belongs to the ribose-phosphate pyrophosphokinase family. Class III (archaeal) subfamily.</text>
</comment>
<feature type="binding site" evidence="10">
    <location>
        <position position="120"/>
    </location>
    <ligand>
        <name>Mg(2+)</name>
        <dbReference type="ChEBI" id="CHEBI:18420"/>
        <label>1</label>
    </ligand>
</feature>
<organism evidence="13 14">
    <name type="scientific">Methanohalarchaeum thermophilum</name>
    <dbReference type="NCBI Taxonomy" id="1903181"/>
    <lineage>
        <taxon>Archaea</taxon>
        <taxon>Methanobacteriati</taxon>
        <taxon>Methanobacteriota</taxon>
        <taxon>Methanonatronarchaeia</taxon>
        <taxon>Methanonatronarchaeales</taxon>
        <taxon>Methanonatronarchaeaceae</taxon>
        <taxon>Candidatus Methanohalarchaeum</taxon>
    </lineage>
</organism>
<dbReference type="GO" id="GO:0006015">
    <property type="term" value="P:5-phosphoribose 1-diphosphate biosynthetic process"/>
    <property type="evidence" value="ECO:0007669"/>
    <property type="project" value="UniProtKB-UniRule"/>
</dbReference>
<accession>A0A1Q6DTD4</accession>
<dbReference type="PANTHER" id="PTHR10210">
    <property type="entry name" value="RIBOSE-PHOSPHATE DIPHOSPHOKINASE FAMILY MEMBER"/>
    <property type="match status" value="1"/>
</dbReference>
<keyword evidence="14" id="KW-1185">Reference proteome</keyword>